<dbReference type="Proteomes" id="UP001185755">
    <property type="component" value="Unassembled WGS sequence"/>
</dbReference>
<evidence type="ECO:0000259" key="2">
    <source>
        <dbReference type="Pfam" id="PF01636"/>
    </source>
</evidence>
<comment type="caution">
    <text evidence="3">The sequence shown here is derived from an EMBL/GenBank/DDBJ whole genome shotgun (WGS) entry which is preliminary data.</text>
</comment>
<accession>A0ABU4BF46</accession>
<proteinExistence type="inferred from homology"/>
<dbReference type="PANTHER" id="PTHR21064">
    <property type="entry name" value="AMINOGLYCOSIDE PHOSPHOTRANSFERASE DOMAIN-CONTAINING PROTEIN-RELATED"/>
    <property type="match status" value="1"/>
</dbReference>
<dbReference type="SUPFAM" id="SSF56112">
    <property type="entry name" value="Protein kinase-like (PK-like)"/>
    <property type="match status" value="1"/>
</dbReference>
<dbReference type="PANTHER" id="PTHR21064:SF6">
    <property type="entry name" value="AMINOGLYCOSIDE PHOSPHOTRANSFERASE DOMAIN-CONTAINING PROTEIN"/>
    <property type="match status" value="1"/>
</dbReference>
<dbReference type="InterPro" id="IPR011009">
    <property type="entry name" value="Kinase-like_dom_sf"/>
</dbReference>
<organism evidence="3 4">
    <name type="scientific">Rhodococcoides yunnanense</name>
    <dbReference type="NCBI Taxonomy" id="278209"/>
    <lineage>
        <taxon>Bacteria</taxon>
        <taxon>Bacillati</taxon>
        <taxon>Actinomycetota</taxon>
        <taxon>Actinomycetes</taxon>
        <taxon>Mycobacteriales</taxon>
        <taxon>Nocardiaceae</taxon>
        <taxon>Rhodococcoides</taxon>
    </lineage>
</organism>
<protein>
    <submittedName>
        <fullName evidence="3">Phosphotransferase</fullName>
    </submittedName>
</protein>
<reference evidence="3 4" key="1">
    <citation type="submission" date="2023-10" db="EMBL/GenBank/DDBJ databases">
        <title>Development of a sustainable strategy for remediation of hydrocarbon-contaminated territories based on the waste exchange concept.</title>
        <authorList>
            <person name="Krivoruchko A."/>
        </authorList>
    </citation>
    <scope>NUCLEOTIDE SEQUENCE [LARGE SCALE GENOMIC DNA]</scope>
    <source>
        <strain evidence="3 4">IEGM 1323</strain>
    </source>
</reference>
<dbReference type="Pfam" id="PF01636">
    <property type="entry name" value="APH"/>
    <property type="match status" value="1"/>
</dbReference>
<dbReference type="EMBL" id="JAWLJX010000004">
    <property type="protein sequence ID" value="MDV6262836.1"/>
    <property type="molecule type" value="Genomic_DNA"/>
</dbReference>
<name>A0ABU4BF46_9NOCA</name>
<gene>
    <name evidence="3" type="ORF">R3P96_15980</name>
</gene>
<sequence length="319" mass="35155">MLPLGVSMLWETSIDPSTALRERFGFEGVDDVEAWVSASLAEHWQIAVARCTRIVVSDHNAIVWAETDQGPVVVKWSYGEFRFPALDASTSLLRVLGEQGVPVAVPISLVGGHERVVIDAPAGALSVTVLPVLTGQWLDTADDIAVRSAGASLARLHRALSDLGSDDWTSPHGEVHVKKRIENWLSDRDRGFAPDASRRLREFLADLPELDESAQLVHNDFRAANILTENSRVVGILDFDEVRTDPPVLDLAKASVYLGTRFTEWRPIPVSVRRSFRAGYEQVRPLSSAAAQWFDVLVLWHSLAAVSDENDSAGWMSEL</sequence>
<comment type="similarity">
    <text evidence="1">Belongs to the pseudomonas-type ThrB family.</text>
</comment>
<evidence type="ECO:0000256" key="1">
    <source>
        <dbReference type="ARBA" id="ARBA00038240"/>
    </source>
</evidence>
<feature type="domain" description="Aminoglycoside phosphotransferase" evidence="2">
    <location>
        <begin position="60"/>
        <end position="264"/>
    </location>
</feature>
<evidence type="ECO:0000313" key="4">
    <source>
        <dbReference type="Proteomes" id="UP001185755"/>
    </source>
</evidence>
<evidence type="ECO:0000313" key="3">
    <source>
        <dbReference type="EMBL" id="MDV6262836.1"/>
    </source>
</evidence>
<dbReference type="Gene3D" id="3.90.1200.10">
    <property type="match status" value="1"/>
</dbReference>
<dbReference type="RefSeq" id="WP_317565127.1">
    <property type="nucleotide sequence ID" value="NZ_JAWLJX010000004.1"/>
</dbReference>
<dbReference type="InterPro" id="IPR002575">
    <property type="entry name" value="Aminoglycoside_PTrfase"/>
</dbReference>
<keyword evidence="4" id="KW-1185">Reference proteome</keyword>
<dbReference type="InterPro" id="IPR050249">
    <property type="entry name" value="Pseudomonas-type_ThrB"/>
</dbReference>